<proteinExistence type="inferred from homology"/>
<organism evidence="8 9">
    <name type="scientific">Ficus carica</name>
    <name type="common">Common fig</name>
    <dbReference type="NCBI Taxonomy" id="3494"/>
    <lineage>
        <taxon>Eukaryota</taxon>
        <taxon>Viridiplantae</taxon>
        <taxon>Streptophyta</taxon>
        <taxon>Embryophyta</taxon>
        <taxon>Tracheophyta</taxon>
        <taxon>Spermatophyta</taxon>
        <taxon>Magnoliopsida</taxon>
        <taxon>eudicotyledons</taxon>
        <taxon>Gunneridae</taxon>
        <taxon>Pentapetalae</taxon>
        <taxon>rosids</taxon>
        <taxon>fabids</taxon>
        <taxon>Rosales</taxon>
        <taxon>Moraceae</taxon>
        <taxon>Ficeae</taxon>
        <taxon>Ficus</taxon>
    </lineage>
</organism>
<dbReference type="Pfam" id="PF01565">
    <property type="entry name" value="FAD_binding_4"/>
    <property type="match status" value="1"/>
</dbReference>
<evidence type="ECO:0000313" key="9">
    <source>
        <dbReference type="Proteomes" id="UP001187192"/>
    </source>
</evidence>
<keyword evidence="4" id="KW-0732">Signal</keyword>
<comment type="cofactor">
    <cofactor evidence="1">
        <name>FAD</name>
        <dbReference type="ChEBI" id="CHEBI:57692"/>
    </cofactor>
</comment>
<reference evidence="8" key="1">
    <citation type="submission" date="2023-07" db="EMBL/GenBank/DDBJ databases">
        <title>draft genome sequence of fig (Ficus carica).</title>
        <authorList>
            <person name="Takahashi T."/>
            <person name="Nishimura K."/>
        </authorList>
    </citation>
    <scope>NUCLEOTIDE SEQUENCE</scope>
</reference>
<keyword evidence="5" id="KW-0274">FAD</keyword>
<dbReference type="Proteomes" id="UP001187192">
    <property type="component" value="Unassembled WGS sequence"/>
</dbReference>
<dbReference type="GO" id="GO:0071949">
    <property type="term" value="F:FAD binding"/>
    <property type="evidence" value="ECO:0007669"/>
    <property type="project" value="InterPro"/>
</dbReference>
<evidence type="ECO:0000256" key="5">
    <source>
        <dbReference type="ARBA" id="ARBA00022827"/>
    </source>
</evidence>
<dbReference type="Pfam" id="PF08031">
    <property type="entry name" value="BBE"/>
    <property type="match status" value="1"/>
</dbReference>
<gene>
    <name evidence="8" type="ORF">TIFTF001_020529</name>
</gene>
<keyword evidence="6" id="KW-0325">Glycoprotein</keyword>
<evidence type="ECO:0000259" key="7">
    <source>
        <dbReference type="PROSITE" id="PS51387"/>
    </source>
</evidence>
<dbReference type="PANTHER" id="PTHR32448">
    <property type="entry name" value="OS08G0158400 PROTEIN"/>
    <property type="match status" value="1"/>
</dbReference>
<dbReference type="GO" id="GO:0016491">
    <property type="term" value="F:oxidoreductase activity"/>
    <property type="evidence" value="ECO:0007669"/>
    <property type="project" value="InterPro"/>
</dbReference>
<dbReference type="InterPro" id="IPR016167">
    <property type="entry name" value="FAD-bd_PCMH_sub1"/>
</dbReference>
<dbReference type="PROSITE" id="PS51387">
    <property type="entry name" value="FAD_PCMH"/>
    <property type="match status" value="1"/>
</dbReference>
<dbReference type="InterPro" id="IPR016169">
    <property type="entry name" value="FAD-bd_PCMH_sub2"/>
</dbReference>
<comment type="similarity">
    <text evidence="2">Belongs to the oxygen-dependent FAD-linked oxidoreductase family.</text>
</comment>
<comment type="caution">
    <text evidence="8">The sequence shown here is derived from an EMBL/GenBank/DDBJ whole genome shotgun (WGS) entry which is preliminary data.</text>
</comment>
<dbReference type="Gramene" id="FCD_00026149-RA">
    <property type="protein sequence ID" value="FCD_00026149-RA:cds"/>
    <property type="gene ID" value="FCD_00026149"/>
</dbReference>
<evidence type="ECO:0000256" key="6">
    <source>
        <dbReference type="ARBA" id="ARBA00023180"/>
    </source>
</evidence>
<dbReference type="Gene3D" id="3.30.43.10">
    <property type="entry name" value="Uridine Diphospho-n-acetylenolpyruvylglucosamine Reductase, domain 2"/>
    <property type="match status" value="1"/>
</dbReference>
<accession>A0AA88AU51</accession>
<dbReference type="InterPro" id="IPR006094">
    <property type="entry name" value="Oxid_FAD_bind_N"/>
</dbReference>
<name>A0AA88AU51_FICCA</name>
<feature type="domain" description="FAD-binding PCMH-type" evidence="7">
    <location>
        <begin position="1"/>
        <end position="148"/>
    </location>
</feature>
<keyword evidence="3" id="KW-0285">Flavoprotein</keyword>
<evidence type="ECO:0000313" key="8">
    <source>
        <dbReference type="EMBL" id="GMN51376.1"/>
    </source>
</evidence>
<protein>
    <recommendedName>
        <fullName evidence="7">FAD-binding PCMH-type domain-containing protein</fullName>
    </recommendedName>
</protein>
<dbReference type="AlphaFoldDB" id="A0AA88AU51"/>
<evidence type="ECO:0000256" key="4">
    <source>
        <dbReference type="ARBA" id="ARBA00022729"/>
    </source>
</evidence>
<dbReference type="InterPro" id="IPR036318">
    <property type="entry name" value="FAD-bd_PCMH-like_sf"/>
</dbReference>
<evidence type="ECO:0000256" key="3">
    <source>
        <dbReference type="ARBA" id="ARBA00022630"/>
    </source>
</evidence>
<dbReference type="Gene3D" id="3.30.465.10">
    <property type="match status" value="1"/>
</dbReference>
<dbReference type="InterPro" id="IPR016166">
    <property type="entry name" value="FAD-bd_PCMH"/>
</dbReference>
<dbReference type="EMBL" id="BTGU01000037">
    <property type="protein sequence ID" value="GMN51376.1"/>
    <property type="molecule type" value="Genomic_DNA"/>
</dbReference>
<dbReference type="InterPro" id="IPR012951">
    <property type="entry name" value="BBE"/>
</dbReference>
<evidence type="ECO:0000256" key="1">
    <source>
        <dbReference type="ARBA" id="ARBA00001974"/>
    </source>
</evidence>
<evidence type="ECO:0000256" key="2">
    <source>
        <dbReference type="ARBA" id="ARBA00005466"/>
    </source>
</evidence>
<dbReference type="SUPFAM" id="SSF56176">
    <property type="entry name" value="FAD-binding/transporter-associated domain-like"/>
    <property type="match status" value="1"/>
</dbReference>
<dbReference type="Gene3D" id="3.40.462.20">
    <property type="match status" value="1"/>
</dbReference>
<sequence length="443" mass="50121">MQIRTRSGGHDFEGLSYVSKISPFVVTDLRNLSSISVDVVRKSAWVQAGATLGELYYKIAEKSGNLGFPAGVCHTVGVGGHFSGGGHGFLSRKYGLAADNIVDARLIDAEGRILNRKSMGEDLFWAIRGGGAASFGIVVAWKLQLVDVPSIVSVFDVNRNIEHDATKKLLHRWQRNADKVDEDLTIFVVLRTVISSTDEKGNKRIGLEASFQATFHGGVDRLLQLMQEKFPELGLLRQDCIEMSWVQSFLFFNGFRNGEPLKVLLNRTPDSKLLSFKAKSDYVKEPIPHDALHGMLKRLRQEDVGRGWVELFPYGGKMNEISESAIPFPHRAGNLYKILYYVEWDEEENITASKKHITWVRKLYNYMTPYVSNNPRATYLNYRDLDLGVNNNEEDSKSNYTQASNWGPKYFKNNLKRLISVKTIVDPTNFFTHEQSIPLLLKH</sequence>
<keyword evidence="9" id="KW-1185">Reference proteome</keyword>